<dbReference type="Proteomes" id="UP001162480">
    <property type="component" value="Chromosome 10"/>
</dbReference>
<keyword evidence="2" id="KW-0812">Transmembrane</keyword>
<gene>
    <name evidence="3" type="ORF">OCTVUL_1B014093</name>
</gene>
<keyword evidence="2" id="KW-1133">Transmembrane helix</keyword>
<accession>A0AA36B8K2</accession>
<sequence>MHLNLNRENIEESSNDPEVLWHNICANIKSSAEEVLRFVKRNNEDWFDENDSEIKPPLETIQKRHATVAAYARVVAVVSFHIVLILLSSTFDDNDNGGNIDKGDGEDDGDIQEEQKEKEA</sequence>
<feature type="region of interest" description="Disordered" evidence="1">
    <location>
        <begin position="90"/>
        <end position="120"/>
    </location>
</feature>
<name>A0AA36B8K2_OCTVU</name>
<evidence type="ECO:0000313" key="4">
    <source>
        <dbReference type="Proteomes" id="UP001162480"/>
    </source>
</evidence>
<keyword evidence="4" id="KW-1185">Reference proteome</keyword>
<evidence type="ECO:0000256" key="2">
    <source>
        <dbReference type="SAM" id="Phobius"/>
    </source>
</evidence>
<protein>
    <submittedName>
        <fullName evidence="3">Uncharacterized protein</fullName>
    </submittedName>
</protein>
<organism evidence="3 4">
    <name type="scientific">Octopus vulgaris</name>
    <name type="common">Common octopus</name>
    <dbReference type="NCBI Taxonomy" id="6645"/>
    <lineage>
        <taxon>Eukaryota</taxon>
        <taxon>Metazoa</taxon>
        <taxon>Spiralia</taxon>
        <taxon>Lophotrochozoa</taxon>
        <taxon>Mollusca</taxon>
        <taxon>Cephalopoda</taxon>
        <taxon>Coleoidea</taxon>
        <taxon>Octopodiformes</taxon>
        <taxon>Octopoda</taxon>
        <taxon>Incirrata</taxon>
        <taxon>Octopodidae</taxon>
        <taxon>Octopus</taxon>
    </lineage>
</organism>
<evidence type="ECO:0000313" key="3">
    <source>
        <dbReference type="EMBL" id="CAI9728702.1"/>
    </source>
</evidence>
<evidence type="ECO:0000256" key="1">
    <source>
        <dbReference type="SAM" id="MobiDB-lite"/>
    </source>
</evidence>
<proteinExistence type="predicted"/>
<reference evidence="3" key="1">
    <citation type="submission" date="2023-08" db="EMBL/GenBank/DDBJ databases">
        <authorList>
            <person name="Alioto T."/>
            <person name="Alioto T."/>
            <person name="Gomez Garrido J."/>
        </authorList>
    </citation>
    <scope>NUCLEOTIDE SEQUENCE</scope>
</reference>
<feature type="transmembrane region" description="Helical" evidence="2">
    <location>
        <begin position="70"/>
        <end position="91"/>
    </location>
</feature>
<keyword evidence="2" id="KW-0472">Membrane</keyword>
<dbReference type="AlphaFoldDB" id="A0AA36B8K2"/>
<dbReference type="EMBL" id="OX597823">
    <property type="protein sequence ID" value="CAI9728702.1"/>
    <property type="molecule type" value="Genomic_DNA"/>
</dbReference>